<dbReference type="Pfam" id="PF17839">
    <property type="entry name" value="CNP_C_terminal"/>
    <property type="match status" value="1"/>
</dbReference>
<evidence type="ECO:0000259" key="6">
    <source>
        <dbReference type="Pfam" id="PF00149"/>
    </source>
</evidence>
<evidence type="ECO:0000256" key="2">
    <source>
        <dbReference type="ARBA" id="ARBA00022801"/>
    </source>
</evidence>
<name>A0A7W1T8S3_9LIST</name>
<dbReference type="PROSITE" id="PS51257">
    <property type="entry name" value="PROKAR_LIPOPROTEIN"/>
    <property type="match status" value="1"/>
</dbReference>
<dbReference type="PANTHER" id="PTHR42988:SF2">
    <property type="entry name" value="CYCLIC NUCLEOTIDE PHOSPHODIESTERASE CBUA0032-RELATED"/>
    <property type="match status" value="1"/>
</dbReference>
<comment type="caution">
    <text evidence="8">The sequence shown here is derived from an EMBL/GenBank/DDBJ whole genome shotgun (WGS) entry which is preliminary data.</text>
</comment>
<dbReference type="GO" id="GO:0016787">
    <property type="term" value="F:hydrolase activity"/>
    <property type="evidence" value="ECO:0007669"/>
    <property type="project" value="UniProtKB-KW"/>
</dbReference>
<dbReference type="Proteomes" id="UP000548787">
    <property type="component" value="Unassembled WGS sequence"/>
</dbReference>
<keyword evidence="2" id="KW-0378">Hydrolase</keyword>
<dbReference type="PIRSF" id="PIRSF034890">
    <property type="entry name" value="Pesteras_lmo2642"/>
    <property type="match status" value="1"/>
</dbReference>
<dbReference type="PANTHER" id="PTHR42988">
    <property type="entry name" value="PHOSPHOHYDROLASE"/>
    <property type="match status" value="1"/>
</dbReference>
<keyword evidence="3" id="KW-0408">Iron</keyword>
<accession>A0A7W1T8S3</accession>
<protein>
    <submittedName>
        <fullName evidence="8">Metallophosphoesterase</fullName>
    </submittedName>
</protein>
<evidence type="ECO:0000256" key="3">
    <source>
        <dbReference type="ARBA" id="ARBA00023004"/>
    </source>
</evidence>
<dbReference type="InterPro" id="IPR004843">
    <property type="entry name" value="Calcineurin-like_PHP"/>
</dbReference>
<dbReference type="AlphaFoldDB" id="A0A7W1T8S3"/>
<dbReference type="Gene3D" id="3.60.21.10">
    <property type="match status" value="1"/>
</dbReference>
<feature type="signal peptide" evidence="5">
    <location>
        <begin position="1"/>
        <end position="25"/>
    </location>
</feature>
<evidence type="ECO:0000313" key="9">
    <source>
        <dbReference type="Proteomes" id="UP000548787"/>
    </source>
</evidence>
<dbReference type="SUPFAM" id="SSF56300">
    <property type="entry name" value="Metallo-dependent phosphatases"/>
    <property type="match status" value="1"/>
</dbReference>
<feature type="domain" description="Calcineurin-like phosphoesterase" evidence="6">
    <location>
        <begin position="47"/>
        <end position="290"/>
    </location>
</feature>
<evidence type="ECO:0000256" key="1">
    <source>
        <dbReference type="ARBA" id="ARBA00022723"/>
    </source>
</evidence>
<keyword evidence="5" id="KW-0732">Signal</keyword>
<dbReference type="InterPro" id="IPR012365">
    <property type="entry name" value="Pesteras_lmo2642"/>
</dbReference>
<comment type="similarity">
    <text evidence="4">Belongs to the cyclic nucleotide phosphodiesterase class-III family.</text>
</comment>
<sequence length="451" mass="50453">MKKTALACIALLSIALLSIALTGCAQPTEQTAEPTISPKIPANQPLTIYQATDIHYLSNTLTDGKKAFKTYLATGDGKQQNYITEITDAFVDDVKAQKPDVLVLSGDITNNGEKVSHEEMAEKLEDIEKAGVQTYVIPGNHDVSNPYARKFEGDKQIKAEDITPKEFASIYHNSGYDEAVMRDDSTLSYLATTSSDVWLLMVDTADYENNKRYGAPETNGYISTETFAWIQECIDLAKKHGAELVTVTHHNLLDHSELLTKGFTIVQNKEAVSLFAKNDIPLNLSGHVHIQDIRSETSHDRTIYDVATSSMAMYPQQYGVVNYVPNKGLSYKTQRVDVEKYARKINSKDPNLLGFQQYSKAYFGQFSYTKALSDLFITGKYDPDDVEEMAKTMEQVNFAYFTGDKSFLNGVEKTPGYALWQKADGEFMTQYIDYIVAHKSKNDLTLEIPES</sequence>
<feature type="chain" id="PRO_5030761013" evidence="5">
    <location>
        <begin position="26"/>
        <end position="451"/>
    </location>
</feature>
<dbReference type="InterPro" id="IPR029052">
    <property type="entry name" value="Metallo-depent_PP-like"/>
</dbReference>
<dbReference type="EMBL" id="JABJVM010000020">
    <property type="protein sequence ID" value="MBA3927533.1"/>
    <property type="molecule type" value="Genomic_DNA"/>
</dbReference>
<keyword evidence="1" id="KW-0479">Metal-binding</keyword>
<organism evidence="8 9">
    <name type="scientific">Listeria rustica</name>
    <dbReference type="NCBI Taxonomy" id="2713503"/>
    <lineage>
        <taxon>Bacteria</taxon>
        <taxon>Bacillati</taxon>
        <taxon>Bacillota</taxon>
        <taxon>Bacilli</taxon>
        <taxon>Bacillales</taxon>
        <taxon>Listeriaceae</taxon>
        <taxon>Listeria</taxon>
    </lineage>
</organism>
<reference evidence="8 9" key="1">
    <citation type="submission" date="2020-08" db="EMBL/GenBank/DDBJ databases">
        <title>Listeria ohnekaius sp. nov. and Listeria portnoyii sp. nov. isolated from non-agricultural and natural environments.</title>
        <authorList>
            <person name="Weller D."/>
            <person name="Belias A.M."/>
            <person name="Liao J."/>
            <person name="Guo S."/>
            <person name="Orsi R.H."/>
            <person name="Wiedmann M."/>
        </authorList>
    </citation>
    <scope>NUCLEOTIDE SEQUENCE [LARGE SCALE GENOMIC DNA]</scope>
    <source>
        <strain evidence="8 9">FSL W9-0585</strain>
    </source>
</reference>
<evidence type="ECO:0000256" key="5">
    <source>
        <dbReference type="SAM" id="SignalP"/>
    </source>
</evidence>
<evidence type="ECO:0000259" key="7">
    <source>
        <dbReference type="Pfam" id="PF17839"/>
    </source>
</evidence>
<dbReference type="GO" id="GO:0046872">
    <property type="term" value="F:metal ion binding"/>
    <property type="evidence" value="ECO:0007669"/>
    <property type="project" value="UniProtKB-KW"/>
</dbReference>
<dbReference type="Gene3D" id="1.10.246.180">
    <property type="match status" value="1"/>
</dbReference>
<dbReference type="RefSeq" id="WP_181677617.1">
    <property type="nucleotide sequence ID" value="NZ_JABJVM010000020.1"/>
</dbReference>
<gene>
    <name evidence="8" type="ORF">HPK16_14435</name>
</gene>
<keyword evidence="9" id="KW-1185">Reference proteome</keyword>
<dbReference type="InterPro" id="IPR040869">
    <property type="entry name" value="CNP_C"/>
</dbReference>
<evidence type="ECO:0000313" key="8">
    <source>
        <dbReference type="EMBL" id="MBA3927533.1"/>
    </source>
</evidence>
<dbReference type="Pfam" id="PF00149">
    <property type="entry name" value="Metallophos"/>
    <property type="match status" value="1"/>
</dbReference>
<proteinExistence type="inferred from homology"/>
<feature type="domain" description="Cyclic nucleotide phosphodiesterase C-terminal" evidence="7">
    <location>
        <begin position="337"/>
        <end position="442"/>
    </location>
</feature>
<dbReference type="InterPro" id="IPR050884">
    <property type="entry name" value="CNP_phosphodiesterase-III"/>
</dbReference>
<evidence type="ECO:0000256" key="4">
    <source>
        <dbReference type="ARBA" id="ARBA00025742"/>
    </source>
</evidence>